<name>A0A974HVN7_XENLA</name>
<dbReference type="AlphaFoldDB" id="A0A974HVN7"/>
<dbReference type="EMBL" id="CM004469">
    <property type="protein sequence ID" value="OCT92102.1"/>
    <property type="molecule type" value="Genomic_DNA"/>
</dbReference>
<dbReference type="Proteomes" id="UP000694892">
    <property type="component" value="Chromosome 2S"/>
</dbReference>
<protein>
    <submittedName>
        <fullName evidence="1">Uncharacterized protein</fullName>
    </submittedName>
</protein>
<evidence type="ECO:0000313" key="2">
    <source>
        <dbReference type="Proteomes" id="UP000694892"/>
    </source>
</evidence>
<gene>
    <name evidence="1" type="ORF">XELAEV_18015159mg</name>
</gene>
<accession>A0A974HVN7</accession>
<sequence>MKLSHSQCSTNTEYRFYLKYRWVDVSHLTSLLEKAGIPSHSVWHFLRKHLVFVCASFVSDSLLVKAKTGCWDGNAPIYKCLCPDGSKF</sequence>
<reference evidence="2" key="1">
    <citation type="journal article" date="2016" name="Nature">
        <title>Genome evolution in the allotetraploid frog Xenopus laevis.</title>
        <authorList>
            <person name="Session A.M."/>
            <person name="Uno Y."/>
            <person name="Kwon T."/>
            <person name="Chapman J.A."/>
            <person name="Toyoda A."/>
            <person name="Takahashi S."/>
            <person name="Fukui A."/>
            <person name="Hikosaka A."/>
            <person name="Suzuki A."/>
            <person name="Kondo M."/>
            <person name="van Heeringen S.J."/>
            <person name="Quigley I."/>
            <person name="Heinz S."/>
            <person name="Ogino H."/>
            <person name="Ochi H."/>
            <person name="Hellsten U."/>
            <person name="Lyons J.B."/>
            <person name="Simakov O."/>
            <person name="Putnam N."/>
            <person name="Stites J."/>
            <person name="Kuroki Y."/>
            <person name="Tanaka T."/>
            <person name="Michiue T."/>
            <person name="Watanabe M."/>
            <person name="Bogdanovic O."/>
            <person name="Lister R."/>
            <person name="Georgiou G."/>
            <person name="Paranjpe S.S."/>
            <person name="van Kruijsbergen I."/>
            <person name="Shu S."/>
            <person name="Carlson J."/>
            <person name="Kinoshita T."/>
            <person name="Ohta Y."/>
            <person name="Mawaribuchi S."/>
            <person name="Jenkins J."/>
            <person name="Grimwood J."/>
            <person name="Schmutz J."/>
            <person name="Mitros T."/>
            <person name="Mozaffari S.V."/>
            <person name="Suzuki Y."/>
            <person name="Haramoto Y."/>
            <person name="Yamamoto T.S."/>
            <person name="Takagi C."/>
            <person name="Heald R."/>
            <person name="Miller K."/>
            <person name="Haudenschild C."/>
            <person name="Kitzman J."/>
            <person name="Nakayama T."/>
            <person name="Izutsu Y."/>
            <person name="Robert J."/>
            <person name="Fortriede J."/>
            <person name="Burns K."/>
            <person name="Lotay V."/>
            <person name="Karimi K."/>
            <person name="Yasuoka Y."/>
            <person name="Dichmann D.S."/>
            <person name="Flajnik M.F."/>
            <person name="Houston D.W."/>
            <person name="Shendure J."/>
            <person name="DuPasquier L."/>
            <person name="Vize P.D."/>
            <person name="Zorn A.M."/>
            <person name="Ito M."/>
            <person name="Marcotte E.M."/>
            <person name="Wallingford J.B."/>
            <person name="Ito Y."/>
            <person name="Asashima M."/>
            <person name="Ueno N."/>
            <person name="Matsuda Y."/>
            <person name="Veenstra G.J."/>
            <person name="Fujiyama A."/>
            <person name="Harland R.M."/>
            <person name="Taira M."/>
            <person name="Rokhsar D.S."/>
        </authorList>
    </citation>
    <scope>NUCLEOTIDE SEQUENCE [LARGE SCALE GENOMIC DNA]</scope>
    <source>
        <strain evidence="2">J</strain>
    </source>
</reference>
<proteinExistence type="predicted"/>
<organism evidence="1 2">
    <name type="scientific">Xenopus laevis</name>
    <name type="common">African clawed frog</name>
    <dbReference type="NCBI Taxonomy" id="8355"/>
    <lineage>
        <taxon>Eukaryota</taxon>
        <taxon>Metazoa</taxon>
        <taxon>Chordata</taxon>
        <taxon>Craniata</taxon>
        <taxon>Vertebrata</taxon>
        <taxon>Euteleostomi</taxon>
        <taxon>Amphibia</taxon>
        <taxon>Batrachia</taxon>
        <taxon>Anura</taxon>
        <taxon>Pipoidea</taxon>
        <taxon>Pipidae</taxon>
        <taxon>Xenopodinae</taxon>
        <taxon>Xenopus</taxon>
        <taxon>Xenopus</taxon>
    </lineage>
</organism>
<evidence type="ECO:0000313" key="1">
    <source>
        <dbReference type="EMBL" id="OCT92102.1"/>
    </source>
</evidence>